<dbReference type="RefSeq" id="XP_001731747.1">
    <property type="nucleotide sequence ID" value="XM_001731695.1"/>
</dbReference>
<dbReference type="KEGG" id="mgl:MGL_1015"/>
<reference evidence="4 5" key="1">
    <citation type="journal article" date="2007" name="Proc. Natl. Acad. Sci. U.S.A.">
        <title>Dandruff-associated Malassezia genomes reveal convergent and divergent virulence traits shared with plant and human fungal pathogens.</title>
        <authorList>
            <person name="Xu J."/>
            <person name="Saunders C.W."/>
            <person name="Hu P."/>
            <person name="Grant R.A."/>
            <person name="Boekhout T."/>
            <person name="Kuramae E.E."/>
            <person name="Kronstad J.W."/>
            <person name="Deangelis Y.M."/>
            <person name="Reeder N.L."/>
            <person name="Johnstone K.R."/>
            <person name="Leland M."/>
            <person name="Fieno A.M."/>
            <person name="Begley W.M."/>
            <person name="Sun Y."/>
            <person name="Lacey M.P."/>
            <person name="Chaudhary T."/>
            <person name="Keough T."/>
            <person name="Chu L."/>
            <person name="Sears R."/>
            <person name="Yuan B."/>
            <person name="Dawson T.L.Jr."/>
        </authorList>
    </citation>
    <scope>NUCLEOTIDE SEQUENCE [LARGE SCALE GENOMIC DNA]</scope>
    <source>
        <strain evidence="5">ATCC MYA-4612 / CBS 7966</strain>
    </source>
</reference>
<evidence type="ECO:0000256" key="2">
    <source>
        <dbReference type="ARBA" id="ARBA00048461"/>
    </source>
</evidence>
<dbReference type="InterPro" id="IPR029058">
    <property type="entry name" value="AB_hydrolase_fold"/>
</dbReference>
<evidence type="ECO:0000259" key="3">
    <source>
        <dbReference type="Pfam" id="PF10181"/>
    </source>
</evidence>
<comment type="catalytic activity">
    <reaction evidence="2">
        <text>a monoacylglycerol + H2O = glycerol + a fatty acid + H(+)</text>
        <dbReference type="Rhea" id="RHEA:15245"/>
        <dbReference type="ChEBI" id="CHEBI:15377"/>
        <dbReference type="ChEBI" id="CHEBI:15378"/>
        <dbReference type="ChEBI" id="CHEBI:17408"/>
        <dbReference type="ChEBI" id="CHEBI:17754"/>
        <dbReference type="ChEBI" id="CHEBI:28868"/>
    </reaction>
</comment>
<name>A8PW31_MALGO</name>
<gene>
    <name evidence="4" type="ORF">MGL_1015</name>
</gene>
<keyword evidence="5" id="KW-1185">Reference proteome</keyword>
<comment type="caution">
    <text evidence="4">The sequence shown here is derived from an EMBL/GenBank/DDBJ whole genome shotgun (WGS) entry which is preliminary data.</text>
</comment>
<organism evidence="4 5">
    <name type="scientific">Malassezia globosa (strain ATCC MYA-4612 / CBS 7966)</name>
    <name type="common">Dandruff-associated fungus</name>
    <dbReference type="NCBI Taxonomy" id="425265"/>
    <lineage>
        <taxon>Eukaryota</taxon>
        <taxon>Fungi</taxon>
        <taxon>Dikarya</taxon>
        <taxon>Basidiomycota</taxon>
        <taxon>Ustilaginomycotina</taxon>
        <taxon>Malasseziomycetes</taxon>
        <taxon>Malasseziales</taxon>
        <taxon>Malasseziaceae</taxon>
        <taxon>Malassezia</taxon>
    </lineage>
</organism>
<dbReference type="SUPFAM" id="SSF53474">
    <property type="entry name" value="alpha/beta-Hydrolases"/>
    <property type="match status" value="1"/>
</dbReference>
<dbReference type="AlphaFoldDB" id="A8PW31"/>
<dbReference type="OrthoDB" id="43744at2759"/>
<dbReference type="VEuPathDB" id="FungiDB:MGL_1015"/>
<dbReference type="InterPro" id="IPR050585">
    <property type="entry name" value="Xaa-Pro_dipeptidyl-ppase/CocE"/>
</dbReference>
<dbReference type="PANTHER" id="PTHR43056:SF5">
    <property type="entry name" value="PEPTIDASE S9 PROLYL OLIGOPEPTIDASE CATALYTIC DOMAIN-CONTAINING PROTEIN"/>
    <property type="match status" value="1"/>
</dbReference>
<evidence type="ECO:0000313" key="5">
    <source>
        <dbReference type="Proteomes" id="UP000008837"/>
    </source>
</evidence>
<dbReference type="STRING" id="425265.A8PW31"/>
<dbReference type="Gene3D" id="3.40.50.1820">
    <property type="entry name" value="alpha/beta hydrolase"/>
    <property type="match status" value="1"/>
</dbReference>
<feature type="domain" description="Phosphatidylinositol N-acetylglucosaminyltransferase subunit H conserved" evidence="3">
    <location>
        <begin position="319"/>
        <end position="399"/>
    </location>
</feature>
<proteinExistence type="predicted"/>
<dbReference type="InterPro" id="IPR019328">
    <property type="entry name" value="PIGH-H_dom"/>
</dbReference>
<dbReference type="GeneID" id="5856052"/>
<dbReference type="InParanoid" id="A8PW31"/>
<comment type="catalytic activity">
    <reaction evidence="1">
        <text>a diacylglycerol + H2O = a monoacylglycerol + a fatty acid + H(+)</text>
        <dbReference type="Rhea" id="RHEA:32731"/>
        <dbReference type="ChEBI" id="CHEBI:15377"/>
        <dbReference type="ChEBI" id="CHEBI:15378"/>
        <dbReference type="ChEBI" id="CHEBI:17408"/>
        <dbReference type="ChEBI" id="CHEBI:18035"/>
        <dbReference type="ChEBI" id="CHEBI:28868"/>
    </reaction>
</comment>
<sequence>MSLVVLNQQFAIYVESTNGIDSLFLLNRASRTRNRLNALPFTQFSQLCVSASTLTLVCIAASCYTSPALVAVNLRSFAALDDANFATTSSNEPLYRVLRSTQMIEFPRDYVSVPELITFPTQLHDGSLSMARALYYSPKNPNVRAPTGTLPPCRILAYESSTARELASLSPSIQYWTSRGWAICAMISDSDSEYRPYRWPWSHDRVQAERNCAAAAAYLGDTSLPWQRPCTASTPSSSLMITENENDGGSSFSDGTRSITVTRTDSPSLTKESALAFMLGSLAYAISTLVFRVRAEWLWILSALLVLVYRLGWRVQAESLRVFPHLGAQLETHRGLTLPNFFRSSRPYLRLQSARTFLPRDTILDFFMLEAIQHWRVLDYAVLVTSGSQKNGSLHVVFPHLLPPPPVYIHTFRRLHDTLMQHDTNSLSPPCRAIVDPNRICLSGRSVGSLIALETLLLFPGVFCTACSFLGVGDQALVAKHIQKYALRYIATLFCDIYEGIAGTNKAYGASSHAASYRVPFLLFRSGYDKYLSSQQSRDLVRIVSKTKAARVKYLEFPANTRKSSYAKICQQSLEIELAWCTNAALCK</sequence>
<dbReference type="Proteomes" id="UP000008837">
    <property type="component" value="Unassembled WGS sequence"/>
</dbReference>
<accession>A8PW31</accession>
<evidence type="ECO:0000256" key="1">
    <source>
        <dbReference type="ARBA" id="ARBA00047591"/>
    </source>
</evidence>
<evidence type="ECO:0000313" key="4">
    <source>
        <dbReference type="EMBL" id="EDP44533.1"/>
    </source>
</evidence>
<protein>
    <recommendedName>
        <fullName evidence="3">Phosphatidylinositol N-acetylglucosaminyltransferase subunit H conserved domain-containing protein</fullName>
    </recommendedName>
</protein>
<dbReference type="EMBL" id="AAYY01000003">
    <property type="protein sequence ID" value="EDP44533.1"/>
    <property type="molecule type" value="Genomic_DNA"/>
</dbReference>
<dbReference type="Pfam" id="PF10181">
    <property type="entry name" value="PIG-H"/>
    <property type="match status" value="1"/>
</dbReference>
<dbReference type="PANTHER" id="PTHR43056">
    <property type="entry name" value="PEPTIDASE S9 PROLYL OLIGOPEPTIDASE"/>
    <property type="match status" value="1"/>
</dbReference>